<dbReference type="Gene3D" id="3.90.190.10">
    <property type="entry name" value="Protein tyrosine phosphatase superfamily"/>
    <property type="match status" value="1"/>
</dbReference>
<dbReference type="SMART" id="SM00194">
    <property type="entry name" value="PTPc"/>
    <property type="match status" value="1"/>
</dbReference>
<dbReference type="PROSITE" id="PS50056">
    <property type="entry name" value="TYR_PHOSPHATASE_2"/>
    <property type="match status" value="1"/>
</dbReference>
<evidence type="ECO:0000313" key="4">
    <source>
        <dbReference type="WBParaSite" id="jg5076"/>
    </source>
</evidence>
<dbReference type="WBParaSite" id="jg5076">
    <property type="protein sequence ID" value="jg5076"/>
    <property type="gene ID" value="jg5076"/>
</dbReference>
<dbReference type="SUPFAM" id="SSF52799">
    <property type="entry name" value="(Phosphotyrosine protein) phosphatases II"/>
    <property type="match status" value="1"/>
</dbReference>
<evidence type="ECO:0000259" key="2">
    <source>
        <dbReference type="PROSITE" id="PS50056"/>
    </source>
</evidence>
<evidence type="ECO:0000313" key="3">
    <source>
        <dbReference type="Proteomes" id="UP000887574"/>
    </source>
</evidence>
<dbReference type="InterPro" id="IPR052782">
    <property type="entry name" value="Oocyte-zygote_transition_reg"/>
</dbReference>
<dbReference type="Proteomes" id="UP000887574">
    <property type="component" value="Unplaced"/>
</dbReference>
<dbReference type="PRINTS" id="PR00700">
    <property type="entry name" value="PRTYPHPHTASE"/>
</dbReference>
<sequence length="532" mass="61993">MSEVKSQSSSIEVHDAIINESWDWAKLHKNAVRIPINDEKPNDETFLGQLWRYWKEASINRRLARFKENEAKTFSKQRISKVHDILMDQGTKNLLAKRMMCAQNRDLLQETSEVLRRKYGLQMCDLLMKYSKYERDAKSRVLSISALESALDFGLDEVTSSMKVLDPLANWSKRNSDISSRMMARIQNLASSISSKVKWSFLVEPGRPQTDLSAFFSEFDVLEHFFEKIDLSSEEVSQKAFDSNYLVKARNRKLECVDISRVKLTAAKDEGRRAALSDFIHANFVYGGPLLNKFILTQAPLPQTVSDFWRMVWQQKSEYIFMLCSACDAESLGLKDESLLNHCPFYWPRHEGEVKKFGKLVVRNEKLDTTIDPLFNVTHLLLWMEEEPAKRLRVQHWQWDWKDYTDFHWPYRLLLRSRQSKRPTVVQCMDGCGKSGTLVLIEIFLMQLLRGATSYENPMITSAIFLRLQRRHAIASPMQFLYAYRTVLHWMEPFIVSSYHRFVLGLMMKNTGFLAKYDLLSSAGKKSHSIKL</sequence>
<accession>A0A915EEN1</accession>
<dbReference type="InterPro" id="IPR000387">
    <property type="entry name" value="Tyr_Pase_dom"/>
</dbReference>
<proteinExistence type="predicted"/>
<dbReference type="InterPro" id="IPR029021">
    <property type="entry name" value="Prot-tyrosine_phosphatase-like"/>
</dbReference>
<dbReference type="CDD" id="cd00047">
    <property type="entry name" value="PTPc"/>
    <property type="match status" value="1"/>
</dbReference>
<name>A0A915EEN1_9BILA</name>
<organism evidence="3 4">
    <name type="scientific">Ditylenchus dipsaci</name>
    <dbReference type="NCBI Taxonomy" id="166011"/>
    <lineage>
        <taxon>Eukaryota</taxon>
        <taxon>Metazoa</taxon>
        <taxon>Ecdysozoa</taxon>
        <taxon>Nematoda</taxon>
        <taxon>Chromadorea</taxon>
        <taxon>Rhabditida</taxon>
        <taxon>Tylenchina</taxon>
        <taxon>Tylenchomorpha</taxon>
        <taxon>Sphaerularioidea</taxon>
        <taxon>Anguinidae</taxon>
        <taxon>Anguininae</taxon>
        <taxon>Ditylenchus</taxon>
    </lineage>
</organism>
<dbReference type="Pfam" id="PF00102">
    <property type="entry name" value="Y_phosphatase"/>
    <property type="match status" value="1"/>
</dbReference>
<reference evidence="4" key="1">
    <citation type="submission" date="2022-11" db="UniProtKB">
        <authorList>
            <consortium name="WormBaseParasite"/>
        </authorList>
    </citation>
    <scope>IDENTIFICATION</scope>
</reference>
<dbReference type="PANTHER" id="PTHR46163:SF7">
    <property type="entry name" value="PROTEIN TYROSINE PHOSPHATASE-LIKE PROTEIN EGG-3"/>
    <property type="match status" value="1"/>
</dbReference>
<protein>
    <submittedName>
        <fullName evidence="4">Uncharacterized protein</fullName>
    </submittedName>
</protein>
<keyword evidence="3" id="KW-1185">Reference proteome</keyword>
<dbReference type="PROSITE" id="PS50055">
    <property type="entry name" value="TYR_PHOSPHATASE_PTP"/>
    <property type="match status" value="1"/>
</dbReference>
<dbReference type="InterPro" id="IPR003595">
    <property type="entry name" value="Tyr_Pase_cat"/>
</dbReference>
<dbReference type="AlphaFoldDB" id="A0A915EEN1"/>
<dbReference type="InterPro" id="IPR000242">
    <property type="entry name" value="PTP_cat"/>
</dbReference>
<dbReference type="PANTHER" id="PTHR46163">
    <property type="entry name" value="TYROSINE-PROTEIN PHOSPHATASE-RELATED"/>
    <property type="match status" value="1"/>
</dbReference>
<dbReference type="GO" id="GO:0004725">
    <property type="term" value="F:protein tyrosine phosphatase activity"/>
    <property type="evidence" value="ECO:0007669"/>
    <property type="project" value="InterPro"/>
</dbReference>
<evidence type="ECO:0000259" key="1">
    <source>
        <dbReference type="PROSITE" id="PS50055"/>
    </source>
</evidence>
<feature type="domain" description="Tyrosine specific protein phosphatases" evidence="2">
    <location>
        <begin position="405"/>
        <end position="481"/>
    </location>
</feature>
<dbReference type="SMART" id="SM00404">
    <property type="entry name" value="PTPc_motif"/>
    <property type="match status" value="1"/>
</dbReference>
<feature type="domain" description="Tyrosine-protein phosphatase" evidence="1">
    <location>
        <begin position="215"/>
        <end position="490"/>
    </location>
</feature>